<comment type="PTM">
    <text evidence="9">Transiently phosphorylated on a His residue during the reaction cycle. Phosphorylation strongly increases the affinity for substrates and increases the rate of nicotinate D-ribonucleotide production. Dephosphorylation regenerates the low-affinity form of the enzyme, leading to product release.</text>
</comment>
<comment type="caution">
    <text evidence="14">The sequence shown here is derived from an EMBL/GenBank/DDBJ whole genome shotgun (WGS) entry which is preliminary data.</text>
</comment>
<evidence type="ECO:0000256" key="9">
    <source>
        <dbReference type="RuleBase" id="RU365100"/>
    </source>
</evidence>
<organism evidence="14 15">
    <name type="scientific">Spirosoma flavum</name>
    <dbReference type="NCBI Taxonomy" id="2048557"/>
    <lineage>
        <taxon>Bacteria</taxon>
        <taxon>Pseudomonadati</taxon>
        <taxon>Bacteroidota</taxon>
        <taxon>Cytophagia</taxon>
        <taxon>Cytophagales</taxon>
        <taxon>Cytophagaceae</taxon>
        <taxon>Spirosoma</taxon>
    </lineage>
</organism>
<dbReference type="Gene3D" id="3.20.20.70">
    <property type="entry name" value="Aldolase class I"/>
    <property type="match status" value="1"/>
</dbReference>
<dbReference type="NCBIfam" id="TIGR01513">
    <property type="entry name" value="NAPRTase_put"/>
    <property type="match status" value="1"/>
</dbReference>
<dbReference type="EMBL" id="JBHUOM010000023">
    <property type="protein sequence ID" value="MFD2937061.1"/>
    <property type="molecule type" value="Genomic_DNA"/>
</dbReference>
<dbReference type="InterPro" id="IPR007229">
    <property type="entry name" value="Nic_PRibTrfase-Fam"/>
</dbReference>
<dbReference type="InterPro" id="IPR041619">
    <property type="entry name" value="NAPRTase_C"/>
</dbReference>
<comment type="similarity">
    <text evidence="2 9">Belongs to the NAPRTase family.</text>
</comment>
<evidence type="ECO:0000256" key="5">
    <source>
        <dbReference type="ARBA" id="ARBA00022598"/>
    </source>
</evidence>
<dbReference type="CDD" id="cd01570">
    <property type="entry name" value="NAPRTase_A"/>
    <property type="match status" value="1"/>
</dbReference>
<evidence type="ECO:0000256" key="2">
    <source>
        <dbReference type="ARBA" id="ARBA00010897"/>
    </source>
</evidence>
<evidence type="ECO:0000256" key="8">
    <source>
        <dbReference type="ARBA" id="ARBA00048668"/>
    </source>
</evidence>
<accession>A0ABW6AP66</accession>
<dbReference type="InterPro" id="IPR040727">
    <property type="entry name" value="NAPRTase_N"/>
</dbReference>
<keyword evidence="14" id="KW-0328">Glycosyltransferase</keyword>
<dbReference type="SUPFAM" id="SSF54675">
    <property type="entry name" value="Nicotinate/Quinolinate PRTase N-terminal domain-like"/>
    <property type="match status" value="1"/>
</dbReference>
<comment type="function">
    <text evidence="9">Catalyzes the first step in the biosynthesis of NAD from nicotinic acid, the ATP-dependent synthesis of beta-nicotinate D-ribonucleotide from nicotinate and 5-phospho-D-ribose 1-phosphate.</text>
</comment>
<evidence type="ECO:0000313" key="15">
    <source>
        <dbReference type="Proteomes" id="UP001597512"/>
    </source>
</evidence>
<feature type="domain" description="Nicotinate phosphoribosyltransferase C-terminal" evidence="13">
    <location>
        <begin position="406"/>
        <end position="514"/>
    </location>
</feature>
<dbReference type="PANTHER" id="PTHR11098:SF1">
    <property type="entry name" value="NICOTINATE PHOSPHORIBOSYLTRANSFERASE"/>
    <property type="match status" value="1"/>
</dbReference>
<dbReference type="Pfam" id="PF17767">
    <property type="entry name" value="NAPRTase_N"/>
    <property type="match status" value="1"/>
</dbReference>
<name>A0ABW6AP66_9BACT</name>
<feature type="region of interest" description="Disordered" evidence="10">
    <location>
        <begin position="349"/>
        <end position="380"/>
    </location>
</feature>
<keyword evidence="5 9" id="KW-0436">Ligase</keyword>
<protein>
    <recommendedName>
        <fullName evidence="3 9">Nicotinate phosphoribosyltransferase</fullName>
        <ecNumber evidence="3 9">6.3.4.21</ecNumber>
    </recommendedName>
</protein>
<proteinExistence type="inferred from homology"/>
<evidence type="ECO:0000259" key="12">
    <source>
        <dbReference type="Pfam" id="PF17767"/>
    </source>
</evidence>
<evidence type="ECO:0000256" key="6">
    <source>
        <dbReference type="ARBA" id="ARBA00022642"/>
    </source>
</evidence>
<dbReference type="InterPro" id="IPR006405">
    <property type="entry name" value="Nic_PRibTrfase_pncB"/>
</dbReference>
<dbReference type="GO" id="GO:0016757">
    <property type="term" value="F:glycosyltransferase activity"/>
    <property type="evidence" value="ECO:0007669"/>
    <property type="project" value="UniProtKB-KW"/>
</dbReference>
<evidence type="ECO:0000256" key="3">
    <source>
        <dbReference type="ARBA" id="ARBA00013236"/>
    </source>
</evidence>
<evidence type="ECO:0000256" key="1">
    <source>
        <dbReference type="ARBA" id="ARBA00004952"/>
    </source>
</evidence>
<evidence type="ECO:0000256" key="4">
    <source>
        <dbReference type="ARBA" id="ARBA00022553"/>
    </source>
</evidence>
<sequence>MTNKLYDTSLSLLTDLYQVTMAYGYWKTKTAEKEAVFNLYFRKNPFNGGFTIACGLANVIGYIENFSFSKKDLRYLRILTGNDEKPLFEEAFLDYLANLKLTCDIEAIPEGTVVFPNEPLVRVRGPILQCQLLETPLLNLINFESLIATKAARLRLVVENDTLLEFGLRRAQGVDGGMTASRAAYIGGCDATSNVLAGKLYDIPVRGTHAHSWVMSFANEQEAFDAYAEVLPNNVILLVDTYDTLQGVRHAIETGRKLVKRGHKLAGIRLDSGDLAYLSIEARKLLDAAGFQDTAIVASNDLDETIISSLRQQGAKITVWGVGTKLVTAFDQPALGGVYKLAALRHERADQPDNNASAGKPSEEADNETTDGLAHQATGHRVTDHWEYKMKLSEQAIKISTPGIQQVRRFRDERGFMADMIYNLEGMDGSVSKSATMIDPLDFTKRRHFDAKQPHEDLLVPVFRSGKRVYDSPDIHTVRARVQTQLANLHPGVKRFVNPHTYPVGLEKGLHKLKTKLILTLREGQTQD</sequence>
<dbReference type="RefSeq" id="WP_381506483.1">
    <property type="nucleotide sequence ID" value="NZ_JBHUOM010000023.1"/>
</dbReference>
<reference evidence="15" key="1">
    <citation type="journal article" date="2019" name="Int. J. Syst. Evol. Microbiol.">
        <title>The Global Catalogue of Microorganisms (GCM) 10K type strain sequencing project: providing services to taxonomists for standard genome sequencing and annotation.</title>
        <authorList>
            <consortium name="The Broad Institute Genomics Platform"/>
            <consortium name="The Broad Institute Genome Sequencing Center for Infectious Disease"/>
            <person name="Wu L."/>
            <person name="Ma J."/>
        </authorList>
    </citation>
    <scope>NUCLEOTIDE SEQUENCE [LARGE SCALE GENOMIC DNA]</scope>
    <source>
        <strain evidence="15">KCTC 52490</strain>
    </source>
</reference>
<dbReference type="EC" id="6.3.4.21" evidence="3 9"/>
<dbReference type="Gene3D" id="3.20.140.10">
    <property type="entry name" value="nicotinate phosphoribosyltransferase"/>
    <property type="match status" value="1"/>
</dbReference>
<feature type="domain" description="Nicotinate phosphoribosyltransferase N-terminal" evidence="12">
    <location>
        <begin position="12"/>
        <end position="142"/>
    </location>
</feature>
<dbReference type="Pfam" id="PF04095">
    <property type="entry name" value="NAPRTase"/>
    <property type="match status" value="1"/>
</dbReference>
<dbReference type="InterPro" id="IPR036068">
    <property type="entry name" value="Nicotinate_pribotase-like_C"/>
</dbReference>
<dbReference type="PIRSF" id="PIRSF000484">
    <property type="entry name" value="NAPRT"/>
    <property type="match status" value="1"/>
</dbReference>
<dbReference type="GO" id="GO:0004516">
    <property type="term" value="F:nicotinate phosphoribosyltransferase activity"/>
    <property type="evidence" value="ECO:0007669"/>
    <property type="project" value="UniProtKB-EC"/>
</dbReference>
<evidence type="ECO:0000313" key="14">
    <source>
        <dbReference type="EMBL" id="MFD2937061.1"/>
    </source>
</evidence>
<feature type="domain" description="Nicotinate/nicotinamide phosphoribosyltransferase" evidence="11">
    <location>
        <begin position="165"/>
        <end position="349"/>
    </location>
</feature>
<dbReference type="SUPFAM" id="SSF51690">
    <property type="entry name" value="Nicotinate/Quinolinate PRTase C-terminal domain-like"/>
    <property type="match status" value="2"/>
</dbReference>
<dbReference type="PANTHER" id="PTHR11098">
    <property type="entry name" value="NICOTINATE PHOSPHORIBOSYLTRANSFERASE"/>
    <property type="match status" value="1"/>
</dbReference>
<gene>
    <name evidence="14" type="ORF">ACFS25_24985</name>
</gene>
<dbReference type="InterPro" id="IPR041525">
    <property type="entry name" value="N/Namide_PRibTrfase"/>
</dbReference>
<keyword evidence="4" id="KW-0597">Phosphoprotein</keyword>
<evidence type="ECO:0000259" key="11">
    <source>
        <dbReference type="Pfam" id="PF04095"/>
    </source>
</evidence>
<comment type="pathway">
    <text evidence="1 9">Cofactor biosynthesis; NAD(+) biosynthesis; nicotinate D-ribonucleotide from nicotinate: step 1/1.</text>
</comment>
<dbReference type="Pfam" id="PF17956">
    <property type="entry name" value="NAPRTase_C"/>
    <property type="match status" value="1"/>
</dbReference>
<dbReference type="NCBIfam" id="NF009131">
    <property type="entry name" value="PRK12484.1"/>
    <property type="match status" value="1"/>
</dbReference>
<dbReference type="Proteomes" id="UP001597512">
    <property type="component" value="Unassembled WGS sequence"/>
</dbReference>
<keyword evidence="7 9" id="KW-0808">Transferase</keyword>
<comment type="catalytic activity">
    <reaction evidence="8 9">
        <text>5-phospho-alpha-D-ribose 1-diphosphate + nicotinate + ATP + H2O = nicotinate beta-D-ribonucleotide + ADP + phosphate + diphosphate</text>
        <dbReference type="Rhea" id="RHEA:36163"/>
        <dbReference type="ChEBI" id="CHEBI:15377"/>
        <dbReference type="ChEBI" id="CHEBI:30616"/>
        <dbReference type="ChEBI" id="CHEBI:32544"/>
        <dbReference type="ChEBI" id="CHEBI:33019"/>
        <dbReference type="ChEBI" id="CHEBI:43474"/>
        <dbReference type="ChEBI" id="CHEBI:57502"/>
        <dbReference type="ChEBI" id="CHEBI:58017"/>
        <dbReference type="ChEBI" id="CHEBI:456216"/>
        <dbReference type="EC" id="6.3.4.21"/>
    </reaction>
</comment>
<keyword evidence="6 9" id="KW-0662">Pyridine nucleotide biosynthesis</keyword>
<evidence type="ECO:0000259" key="13">
    <source>
        <dbReference type="Pfam" id="PF17956"/>
    </source>
</evidence>
<dbReference type="NCBIfam" id="NF006695">
    <property type="entry name" value="PRK09243.1-2"/>
    <property type="match status" value="1"/>
</dbReference>
<evidence type="ECO:0000256" key="7">
    <source>
        <dbReference type="ARBA" id="ARBA00022679"/>
    </source>
</evidence>
<keyword evidence="15" id="KW-1185">Reference proteome</keyword>
<evidence type="ECO:0000256" key="10">
    <source>
        <dbReference type="SAM" id="MobiDB-lite"/>
    </source>
</evidence>
<dbReference type="InterPro" id="IPR013785">
    <property type="entry name" value="Aldolase_TIM"/>
</dbReference>